<name>A0A3L7K525_9BACI</name>
<evidence type="ECO:0000313" key="1">
    <source>
        <dbReference type="EMBL" id="RLQ97940.1"/>
    </source>
</evidence>
<reference evidence="1 2" key="1">
    <citation type="submission" date="2018-10" db="EMBL/GenBank/DDBJ databases">
        <title>Falsibacillus sp. genome draft.</title>
        <authorList>
            <person name="Shi S."/>
        </authorList>
    </citation>
    <scope>NUCLEOTIDE SEQUENCE [LARGE SCALE GENOMIC DNA]</scope>
    <source>
        <strain evidence="1 2">GY 10110</strain>
    </source>
</reference>
<dbReference type="RefSeq" id="WP_121678632.1">
    <property type="nucleotide sequence ID" value="NZ_RCVZ01000001.1"/>
</dbReference>
<sequence length="279" mass="32790">MTWTKKDKQYWNEILQWEQSLFQYEANDFEKTYVKWIDQSFGLLPEEIQEQFFEKLDTWLFHLHSLLQGSQIQNDARERILTTARVFDSDIEAITDMRRLSIDKLRYIADQHAARHRVYSLVQGGIAGTGGPIALGTDFLVMALMNLRAIQLTAMAYGYEVQTPFEMMSSLKVFHVSTLPSRMKSSGWEDLKDHARNSYDYFYVGNEQLTNHTWLEEPLKQLLKAIFIQLFRKRLISGIPLISMAIGASVNYQLTRKVTTFGEKYYQYRYLFDKEEQSI</sequence>
<dbReference type="OrthoDB" id="2040879at2"/>
<dbReference type="Pfam" id="PF12787">
    <property type="entry name" value="EcsC"/>
    <property type="match status" value="1"/>
</dbReference>
<dbReference type="InterPro" id="IPR024787">
    <property type="entry name" value="EcsC"/>
</dbReference>
<keyword evidence="2" id="KW-1185">Reference proteome</keyword>
<dbReference type="Proteomes" id="UP000276770">
    <property type="component" value="Unassembled WGS sequence"/>
</dbReference>
<organism evidence="1 2">
    <name type="scientific">Falsibacillus albus</name>
    <dbReference type="NCBI Taxonomy" id="2478915"/>
    <lineage>
        <taxon>Bacteria</taxon>
        <taxon>Bacillati</taxon>
        <taxon>Bacillota</taxon>
        <taxon>Bacilli</taxon>
        <taxon>Bacillales</taxon>
        <taxon>Bacillaceae</taxon>
        <taxon>Falsibacillus</taxon>
    </lineage>
</organism>
<dbReference type="PANTHER" id="PTHR41260:SF1">
    <property type="entry name" value="PROTEIN ECSC"/>
    <property type="match status" value="1"/>
</dbReference>
<dbReference type="EMBL" id="RCVZ01000001">
    <property type="protein sequence ID" value="RLQ97940.1"/>
    <property type="molecule type" value="Genomic_DNA"/>
</dbReference>
<dbReference type="AlphaFoldDB" id="A0A3L7K525"/>
<comment type="caution">
    <text evidence="1">The sequence shown here is derived from an EMBL/GenBank/DDBJ whole genome shotgun (WGS) entry which is preliminary data.</text>
</comment>
<dbReference type="PANTHER" id="PTHR41260">
    <property type="entry name" value="PROTEIN ECSC"/>
    <property type="match status" value="1"/>
</dbReference>
<proteinExistence type="predicted"/>
<protein>
    <submittedName>
        <fullName evidence="1">EcsC family protein</fullName>
    </submittedName>
</protein>
<accession>A0A3L7K525</accession>
<gene>
    <name evidence="1" type="ORF">D9X91_00680</name>
</gene>
<evidence type="ECO:0000313" key="2">
    <source>
        <dbReference type="Proteomes" id="UP000276770"/>
    </source>
</evidence>